<keyword evidence="6" id="KW-0472">Membrane</keyword>
<sequence length="152" mass="16128">MGRKATLVIGGFIFLVDTAINTAAANVAMLIIGHLMLGFGIGFTNQAAPGYLTEMAQPEWRGAFNSGFKLFVGLGVVSETIINFVASHLGDWGWRVALGLGALPPTFMTLGVLCIPDTPNSLVERGYLSEARKSLAQVCGVDSNVELELLDI</sequence>
<name>A0A7J7LDC6_9MAGN</name>
<dbReference type="InterPro" id="IPR045262">
    <property type="entry name" value="STP/PLT_plant"/>
</dbReference>
<dbReference type="EMBL" id="JACGCM010002358">
    <property type="protein sequence ID" value="KAF6140627.1"/>
    <property type="molecule type" value="Genomic_DNA"/>
</dbReference>
<dbReference type="PANTHER" id="PTHR23500:SF44">
    <property type="entry name" value="SUGAR TRANSPORT PROTEIN 5"/>
    <property type="match status" value="1"/>
</dbReference>
<dbReference type="InterPro" id="IPR020846">
    <property type="entry name" value="MFS_dom"/>
</dbReference>
<comment type="similarity">
    <text evidence="2">Belongs to the major facilitator superfamily. Sugar transporter (TC 2.A.1.1) family.</text>
</comment>
<evidence type="ECO:0000256" key="2">
    <source>
        <dbReference type="ARBA" id="ARBA00010992"/>
    </source>
</evidence>
<dbReference type="Pfam" id="PF00083">
    <property type="entry name" value="Sugar_tr"/>
    <property type="match status" value="1"/>
</dbReference>
<dbReference type="PANTHER" id="PTHR23500">
    <property type="entry name" value="SOLUTE CARRIER FAMILY 2, FACILITATED GLUCOSE TRANSPORTER"/>
    <property type="match status" value="1"/>
</dbReference>
<dbReference type="AlphaFoldDB" id="A0A7J7LDC6"/>
<reference evidence="8 9" key="1">
    <citation type="journal article" date="2020" name="IScience">
        <title>Genome Sequencing of the Endangered Kingdonia uniflora (Circaeasteraceae, Ranunculales) Reveals Potential Mechanisms of Evolutionary Specialization.</title>
        <authorList>
            <person name="Sun Y."/>
            <person name="Deng T."/>
            <person name="Zhang A."/>
            <person name="Moore M.J."/>
            <person name="Landis J.B."/>
            <person name="Lin N."/>
            <person name="Zhang H."/>
            <person name="Zhang X."/>
            <person name="Huang J."/>
            <person name="Zhang X."/>
            <person name="Sun H."/>
            <person name="Wang H."/>
        </authorList>
    </citation>
    <scope>NUCLEOTIDE SEQUENCE [LARGE SCALE GENOMIC DNA]</scope>
    <source>
        <strain evidence="8">TB1705</strain>
        <tissue evidence="8">Leaf</tissue>
    </source>
</reference>
<dbReference type="SUPFAM" id="SSF103473">
    <property type="entry name" value="MFS general substrate transporter"/>
    <property type="match status" value="1"/>
</dbReference>
<comment type="subcellular location">
    <subcellularLocation>
        <location evidence="1">Membrane</location>
        <topology evidence="1">Multi-pass membrane protein</topology>
    </subcellularLocation>
</comment>
<evidence type="ECO:0000259" key="7">
    <source>
        <dbReference type="PROSITE" id="PS50850"/>
    </source>
</evidence>
<keyword evidence="3" id="KW-0813">Transport</keyword>
<dbReference type="Proteomes" id="UP000541444">
    <property type="component" value="Unassembled WGS sequence"/>
</dbReference>
<proteinExistence type="inferred from homology"/>
<evidence type="ECO:0000313" key="8">
    <source>
        <dbReference type="EMBL" id="KAF6140627.1"/>
    </source>
</evidence>
<evidence type="ECO:0000313" key="9">
    <source>
        <dbReference type="Proteomes" id="UP000541444"/>
    </source>
</evidence>
<dbReference type="InterPro" id="IPR005828">
    <property type="entry name" value="MFS_sugar_transport-like"/>
</dbReference>
<dbReference type="InterPro" id="IPR005829">
    <property type="entry name" value="Sugar_transporter_CS"/>
</dbReference>
<keyword evidence="9" id="KW-1185">Reference proteome</keyword>
<organism evidence="8 9">
    <name type="scientific">Kingdonia uniflora</name>
    <dbReference type="NCBI Taxonomy" id="39325"/>
    <lineage>
        <taxon>Eukaryota</taxon>
        <taxon>Viridiplantae</taxon>
        <taxon>Streptophyta</taxon>
        <taxon>Embryophyta</taxon>
        <taxon>Tracheophyta</taxon>
        <taxon>Spermatophyta</taxon>
        <taxon>Magnoliopsida</taxon>
        <taxon>Ranunculales</taxon>
        <taxon>Circaeasteraceae</taxon>
        <taxon>Kingdonia</taxon>
    </lineage>
</organism>
<evidence type="ECO:0000256" key="6">
    <source>
        <dbReference type="ARBA" id="ARBA00023136"/>
    </source>
</evidence>
<feature type="domain" description="Major facilitator superfamily (MFS) profile" evidence="7">
    <location>
        <begin position="1"/>
        <end position="152"/>
    </location>
</feature>
<dbReference type="OrthoDB" id="1745636at2759"/>
<evidence type="ECO:0000256" key="1">
    <source>
        <dbReference type="ARBA" id="ARBA00004141"/>
    </source>
</evidence>
<accession>A0A7J7LDC6</accession>
<dbReference type="Gene3D" id="1.20.1250.20">
    <property type="entry name" value="MFS general substrate transporter like domains"/>
    <property type="match status" value="1"/>
</dbReference>
<evidence type="ECO:0000256" key="3">
    <source>
        <dbReference type="ARBA" id="ARBA00022448"/>
    </source>
</evidence>
<keyword evidence="5" id="KW-1133">Transmembrane helix</keyword>
<protein>
    <recommendedName>
        <fullName evidence="7">Major facilitator superfamily (MFS) profile domain-containing protein</fullName>
    </recommendedName>
</protein>
<comment type="caution">
    <text evidence="8">The sequence shown here is derived from an EMBL/GenBank/DDBJ whole genome shotgun (WGS) entry which is preliminary data.</text>
</comment>
<evidence type="ECO:0000256" key="4">
    <source>
        <dbReference type="ARBA" id="ARBA00022692"/>
    </source>
</evidence>
<keyword evidence="4" id="KW-0812">Transmembrane</keyword>
<dbReference type="PROSITE" id="PS50850">
    <property type="entry name" value="MFS"/>
    <property type="match status" value="1"/>
</dbReference>
<gene>
    <name evidence="8" type="ORF">GIB67_013920</name>
</gene>
<dbReference type="GO" id="GO:0015144">
    <property type="term" value="F:carbohydrate transmembrane transporter activity"/>
    <property type="evidence" value="ECO:0007669"/>
    <property type="project" value="InterPro"/>
</dbReference>
<evidence type="ECO:0000256" key="5">
    <source>
        <dbReference type="ARBA" id="ARBA00022989"/>
    </source>
</evidence>
<dbReference type="PROSITE" id="PS00217">
    <property type="entry name" value="SUGAR_TRANSPORT_2"/>
    <property type="match status" value="1"/>
</dbReference>
<dbReference type="InterPro" id="IPR036259">
    <property type="entry name" value="MFS_trans_sf"/>
</dbReference>
<dbReference type="GO" id="GO:0016020">
    <property type="term" value="C:membrane"/>
    <property type="evidence" value="ECO:0007669"/>
    <property type="project" value="UniProtKB-SubCell"/>
</dbReference>